<comment type="caution">
    <text evidence="2">The sequence shown here is derived from an EMBL/GenBank/DDBJ whole genome shotgun (WGS) entry which is preliminary data.</text>
</comment>
<dbReference type="PATRIC" id="fig|421052.3.peg.2062"/>
<reference evidence="2 3" key="1">
    <citation type="submission" date="2013-06" db="EMBL/GenBank/DDBJ databases">
        <title>The Genome Sequence of Acinetobacter rudis CIP 110305.</title>
        <authorList>
            <consortium name="The Broad Institute Genome Sequencing Platform"/>
            <consortium name="The Broad Institute Genome Sequencing Center for Infectious Disease"/>
            <person name="Cerqueira G."/>
            <person name="Feldgarden M."/>
            <person name="Courvalin P."/>
            <person name="Perichon B."/>
            <person name="Grillot-Courvalin C."/>
            <person name="Clermont D."/>
            <person name="Rocha E."/>
            <person name="Yoon E.-J."/>
            <person name="Nemec A."/>
            <person name="Young S.K."/>
            <person name="Zeng Q."/>
            <person name="Gargeya S."/>
            <person name="Fitzgerald M."/>
            <person name="Abouelleil A."/>
            <person name="Alvarado L."/>
            <person name="Berlin A.M."/>
            <person name="Chapman S.B."/>
            <person name="Dewar J."/>
            <person name="Goldberg J."/>
            <person name="Griggs A."/>
            <person name="Gujja S."/>
            <person name="Hansen M."/>
            <person name="Howarth C."/>
            <person name="Imamovic A."/>
            <person name="Larimer J."/>
            <person name="McCowan C."/>
            <person name="Murphy C."/>
            <person name="Pearson M."/>
            <person name="Priest M."/>
            <person name="Roberts A."/>
            <person name="Saif S."/>
            <person name="Shea T."/>
            <person name="Sykes S."/>
            <person name="Wortman J."/>
            <person name="Nusbaum C."/>
            <person name="Birren B."/>
        </authorList>
    </citation>
    <scope>NUCLEOTIDE SEQUENCE [LARGE SCALE GENOMIC DNA]</scope>
    <source>
        <strain evidence="2 3">CIP 110305</strain>
    </source>
</reference>
<dbReference type="STRING" id="632955.GCA_000829675_03430"/>
<dbReference type="AlphaFoldDB" id="S3NG96"/>
<dbReference type="eggNOG" id="COG2391">
    <property type="taxonomic scope" value="Bacteria"/>
</dbReference>
<dbReference type="RefSeq" id="WP_016656516.1">
    <property type="nucleotide sequence ID" value="NZ_KE340353.1"/>
</dbReference>
<feature type="transmembrane region" description="Helical" evidence="1">
    <location>
        <begin position="58"/>
        <end position="77"/>
    </location>
</feature>
<keyword evidence="3" id="KW-1185">Reference proteome</keyword>
<dbReference type="InterPro" id="IPR046513">
    <property type="entry name" value="DUF6691"/>
</dbReference>
<evidence type="ECO:0000313" key="2">
    <source>
        <dbReference type="EMBL" id="EPF73354.1"/>
    </source>
</evidence>
<sequence length="153" mass="16356">MNELSTINQQSNANSLFYALTATVLGALFGLGLIISGLANPIKIISFLDITGQWDASLIFVMLGAIMVVFIPMQRAIRHPCTLSGQTIHLPTQTQLDYKLVVGAIIFGIGWAIAGICPGPSFALLGLGHIEGVYFLLAMGLGVWLQRKLSGVE</sequence>
<keyword evidence="1" id="KW-1133">Transmembrane helix</keyword>
<evidence type="ECO:0008006" key="4">
    <source>
        <dbReference type="Google" id="ProtNLM"/>
    </source>
</evidence>
<organism evidence="2 3">
    <name type="scientific">Acinetobacter rudis CIP 110305</name>
    <dbReference type="NCBI Taxonomy" id="421052"/>
    <lineage>
        <taxon>Bacteria</taxon>
        <taxon>Pseudomonadati</taxon>
        <taxon>Pseudomonadota</taxon>
        <taxon>Gammaproteobacteria</taxon>
        <taxon>Moraxellales</taxon>
        <taxon>Moraxellaceae</taxon>
        <taxon>Acinetobacter</taxon>
    </lineage>
</organism>
<dbReference type="Proteomes" id="UP000014568">
    <property type="component" value="Unassembled WGS sequence"/>
</dbReference>
<feature type="transmembrane region" description="Helical" evidence="1">
    <location>
        <begin position="16"/>
        <end position="38"/>
    </location>
</feature>
<keyword evidence="1" id="KW-0812">Transmembrane</keyword>
<keyword evidence="1" id="KW-0472">Membrane</keyword>
<feature type="transmembrane region" description="Helical" evidence="1">
    <location>
        <begin position="98"/>
        <end position="116"/>
    </location>
</feature>
<accession>S3NG96</accession>
<gene>
    <name evidence="2" type="ORF">F945_02110</name>
</gene>
<protein>
    <recommendedName>
        <fullName evidence="4">Sulphur transport domain-containing protein</fullName>
    </recommendedName>
</protein>
<dbReference type="Pfam" id="PF20398">
    <property type="entry name" value="DUF6691"/>
    <property type="match status" value="1"/>
</dbReference>
<evidence type="ECO:0000256" key="1">
    <source>
        <dbReference type="SAM" id="Phobius"/>
    </source>
</evidence>
<dbReference type="EMBL" id="ATGI01000027">
    <property type="protein sequence ID" value="EPF73354.1"/>
    <property type="molecule type" value="Genomic_DNA"/>
</dbReference>
<proteinExistence type="predicted"/>
<evidence type="ECO:0000313" key="3">
    <source>
        <dbReference type="Proteomes" id="UP000014568"/>
    </source>
</evidence>
<feature type="transmembrane region" description="Helical" evidence="1">
    <location>
        <begin position="122"/>
        <end position="145"/>
    </location>
</feature>
<name>S3NG96_9GAMM</name>
<dbReference type="OrthoDB" id="9790409at2"/>
<dbReference type="HOGENOM" id="CLU_037802_2_1_6"/>